<dbReference type="Proteomes" id="UP000224563">
    <property type="component" value="Unassembled WGS sequence"/>
</dbReference>
<evidence type="ECO:0000256" key="1">
    <source>
        <dbReference type="ARBA" id="ARBA00004365"/>
    </source>
</evidence>
<organism evidence="10 11">
    <name type="scientific">Agathobacter ruminis</name>
    <dbReference type="NCBI Taxonomy" id="1712665"/>
    <lineage>
        <taxon>Bacteria</taxon>
        <taxon>Bacillati</taxon>
        <taxon>Bacillota</taxon>
        <taxon>Clostridia</taxon>
        <taxon>Lachnospirales</taxon>
        <taxon>Lachnospiraceae</taxon>
        <taxon>Agathobacter</taxon>
    </lineage>
</organism>
<dbReference type="Pfam" id="PF06429">
    <property type="entry name" value="Flg_bbr_C"/>
    <property type="match status" value="1"/>
</dbReference>
<name>A0A2G3E0L2_9FIRM</name>
<evidence type="ECO:0000256" key="3">
    <source>
        <dbReference type="ARBA" id="ARBA00009677"/>
    </source>
</evidence>
<dbReference type="PANTHER" id="PTHR30033:SF2">
    <property type="entry name" value="FLAGELLAR HOOK PROTEIN"/>
    <property type="match status" value="1"/>
</dbReference>
<dbReference type="PANTHER" id="PTHR30033">
    <property type="entry name" value="FLAGELLAR HOOK-ASSOCIATED PROTEIN 1"/>
    <property type="match status" value="1"/>
</dbReference>
<dbReference type="Pfam" id="PF00460">
    <property type="entry name" value="Flg_bb_rod"/>
    <property type="match status" value="1"/>
</dbReference>
<evidence type="ECO:0000313" key="11">
    <source>
        <dbReference type="Proteomes" id="UP000224563"/>
    </source>
</evidence>
<dbReference type="InterPro" id="IPR010930">
    <property type="entry name" value="Flg_bb/hook_C_dom"/>
</dbReference>
<dbReference type="GO" id="GO:0044780">
    <property type="term" value="P:bacterial-type flagellum assembly"/>
    <property type="evidence" value="ECO:0007669"/>
    <property type="project" value="InterPro"/>
</dbReference>
<comment type="similarity">
    <text evidence="3">Belongs to the flagella basal body rod proteins family.</text>
</comment>
<reference evidence="10 11" key="1">
    <citation type="submission" date="2017-10" db="EMBL/GenBank/DDBJ databases">
        <title>Resolving the taxonomy of Roseburia spp., Eubacterium rectale and Agathobacter spp. through phylogenomic analysis.</title>
        <authorList>
            <person name="Sheridan P.O."/>
            <person name="Walker A.W."/>
            <person name="Duncan S.H."/>
            <person name="Scott K.P."/>
            <person name="Toole P.W.O."/>
            <person name="Luis P."/>
            <person name="Flint H.J."/>
        </authorList>
    </citation>
    <scope>NUCLEOTIDE SEQUENCE [LARGE SCALE GENOMIC DNA]</scope>
    <source>
        <strain evidence="10 11">JK623</strain>
    </source>
</reference>
<evidence type="ECO:0000259" key="9">
    <source>
        <dbReference type="Pfam" id="PF22638"/>
    </source>
</evidence>
<dbReference type="PROSITE" id="PS00588">
    <property type="entry name" value="FLAGELLA_BB_ROD"/>
    <property type="match status" value="1"/>
</dbReference>
<evidence type="ECO:0000256" key="2">
    <source>
        <dbReference type="ARBA" id="ARBA00004613"/>
    </source>
</evidence>
<evidence type="ECO:0000313" key="10">
    <source>
        <dbReference type="EMBL" id="PHU36827.1"/>
    </source>
</evidence>
<evidence type="ECO:0000259" key="7">
    <source>
        <dbReference type="Pfam" id="PF00460"/>
    </source>
</evidence>
<sequence>MANGFGSLYIGQSGLMGAQNALNTTANNLANVNTTGYVRQQVRFADQEYATLKIASSTTNLQQAGLGVSIGDVVHARDIFLDKAFRLETGRESFYSTCYEVTTQVEDLLQELDGEQFANSIKDLYTAIEEMAKEPEDSTKQNLLLQKCELFLSRSASLYSDFKSHQSNLNEQIKDSVDTINKIGNRIYELNVAIQRVESAGVETAMTMRDERDQLIDQLSGLAKIEATEDQFGFVTIELEGAEFVIDRGCMNMNVLYDSDTGFDTPYWPHLSNDDTKTYIEVFNLTYDAKTENNTDIGAVKALLIQRGDHFGTKEDMASLESFSKIESSTMMEVEAELDQMFSKVVNVINDLFCPNMSIDDSKAILDDMGLATTTVMPDEIGNQDSVYQLHGSKSESNSYYIIGVQNGKTQIVATETAQILDEDKCYYGIDHQLPPRELFVRNSVDRYTQVQAGGRTVYVYNAEDVENSNTWYHLGTTRINDELQKQITLMPAYQKDGDVAYDLGAALSNAWASATLTLNPMDKNVTNFENYYNKMINKLATDGNIYFSASETLQATKASLENSRQQVTGVSSDEELTNMVKFQSAYNASSRFMTVISQMTETIVGLI</sequence>
<dbReference type="GO" id="GO:0009424">
    <property type="term" value="C:bacterial-type flagellum hook"/>
    <property type="evidence" value="ECO:0007669"/>
    <property type="project" value="InterPro"/>
</dbReference>
<proteinExistence type="inferred from homology"/>
<feature type="domain" description="Flagellar hook-associated protein FlgK helical" evidence="9">
    <location>
        <begin position="103"/>
        <end position="351"/>
    </location>
</feature>
<reference evidence="10 11" key="2">
    <citation type="submission" date="2017-10" db="EMBL/GenBank/DDBJ databases">
        <authorList>
            <person name="Banno H."/>
            <person name="Chua N.-H."/>
        </authorList>
    </citation>
    <scope>NUCLEOTIDE SEQUENCE [LARGE SCALE GENOMIC DNA]</scope>
    <source>
        <strain evidence="10 11">JK623</strain>
    </source>
</reference>
<keyword evidence="11" id="KW-1185">Reference proteome</keyword>
<dbReference type="RefSeq" id="WP_099386802.1">
    <property type="nucleotide sequence ID" value="NZ_JANSWH010000082.1"/>
</dbReference>
<comment type="subcellular location">
    <subcellularLocation>
        <location evidence="1">Bacterial flagellum</location>
    </subcellularLocation>
    <subcellularLocation>
        <location evidence="2">Secreted</location>
    </subcellularLocation>
</comment>
<protein>
    <recommendedName>
        <fullName evidence="4">Flagellar hook-associated protein 1</fullName>
    </recommendedName>
</protein>
<dbReference type="GO" id="GO:0005576">
    <property type="term" value="C:extracellular region"/>
    <property type="evidence" value="ECO:0007669"/>
    <property type="project" value="UniProtKB-SubCell"/>
</dbReference>
<feature type="domain" description="Flagellar basal-body/hook protein C-terminal" evidence="8">
    <location>
        <begin position="569"/>
        <end position="605"/>
    </location>
</feature>
<dbReference type="InterPro" id="IPR019776">
    <property type="entry name" value="Flagellar_basal_body_rod_CS"/>
</dbReference>
<dbReference type="Pfam" id="PF22638">
    <property type="entry name" value="FlgK_D1"/>
    <property type="match status" value="1"/>
</dbReference>
<dbReference type="InterPro" id="IPR001444">
    <property type="entry name" value="Flag_bb_rod_N"/>
</dbReference>
<keyword evidence="5" id="KW-0964">Secreted</keyword>
<keyword evidence="10" id="KW-0969">Cilium</keyword>
<evidence type="ECO:0000256" key="6">
    <source>
        <dbReference type="ARBA" id="ARBA00023143"/>
    </source>
</evidence>
<dbReference type="EMBL" id="PDYG01000123">
    <property type="protein sequence ID" value="PHU36827.1"/>
    <property type="molecule type" value="Genomic_DNA"/>
</dbReference>
<gene>
    <name evidence="10" type="ORF">CSX02_11300</name>
</gene>
<dbReference type="InterPro" id="IPR002371">
    <property type="entry name" value="FlgK"/>
</dbReference>
<accession>A0A2G3E0L2</accession>
<evidence type="ECO:0000259" key="8">
    <source>
        <dbReference type="Pfam" id="PF06429"/>
    </source>
</evidence>
<dbReference type="SUPFAM" id="SSF64518">
    <property type="entry name" value="Phase 1 flagellin"/>
    <property type="match status" value="1"/>
</dbReference>
<keyword evidence="10" id="KW-0282">Flagellum</keyword>
<dbReference type="PRINTS" id="PR01005">
    <property type="entry name" value="FLGHOOKAP1"/>
</dbReference>
<dbReference type="InterPro" id="IPR053927">
    <property type="entry name" value="FlgK_helical"/>
</dbReference>
<feature type="domain" description="Flagellar basal body rod protein N-terminal" evidence="7">
    <location>
        <begin position="8"/>
        <end position="37"/>
    </location>
</feature>
<evidence type="ECO:0000256" key="5">
    <source>
        <dbReference type="ARBA" id="ARBA00022525"/>
    </source>
</evidence>
<comment type="caution">
    <text evidence="10">The sequence shown here is derived from an EMBL/GenBank/DDBJ whole genome shotgun (WGS) entry which is preliminary data.</text>
</comment>
<evidence type="ECO:0000256" key="4">
    <source>
        <dbReference type="ARBA" id="ARBA00016244"/>
    </source>
</evidence>
<keyword evidence="6" id="KW-0975">Bacterial flagellum</keyword>
<dbReference type="GO" id="GO:0005198">
    <property type="term" value="F:structural molecule activity"/>
    <property type="evidence" value="ECO:0007669"/>
    <property type="project" value="InterPro"/>
</dbReference>
<dbReference type="AlphaFoldDB" id="A0A2G3E0L2"/>
<keyword evidence="10" id="KW-0966">Cell projection</keyword>